<keyword evidence="1" id="KW-0560">Oxidoreductase</keyword>
<organism evidence="4 5">
    <name type="scientific">Athelia psychrophila</name>
    <dbReference type="NCBI Taxonomy" id="1759441"/>
    <lineage>
        <taxon>Eukaryota</taxon>
        <taxon>Fungi</taxon>
        <taxon>Dikarya</taxon>
        <taxon>Basidiomycota</taxon>
        <taxon>Agaricomycotina</taxon>
        <taxon>Agaricomycetes</taxon>
        <taxon>Agaricomycetidae</taxon>
        <taxon>Atheliales</taxon>
        <taxon>Atheliaceae</taxon>
        <taxon>Athelia</taxon>
    </lineage>
</organism>
<gene>
    <name evidence="4" type="ORF">FIBSPDRAFT_840039</name>
</gene>
<keyword evidence="5" id="KW-1185">Reference proteome</keyword>
<name>A0A165XLD5_9AGAM</name>
<dbReference type="GO" id="GO:0016616">
    <property type="term" value="F:oxidoreductase activity, acting on the CH-OH group of donors, NAD or NADP as acceptor"/>
    <property type="evidence" value="ECO:0007669"/>
    <property type="project" value="TreeGrafter"/>
</dbReference>
<sequence length="341" mass="36778">MSSYSRILVTGVSGFLATHVLEQALEAGFSVRGTVRSAEKGRAIQNKHANLGNRFEIAVVEDLVTGDLTQALQNIDAVVHVASPYTGDVKDPKRDMLDPAIEGTMNVVRSAHAAGIKRIIITSSFVATIDLARGGGWRDYTFTADDWNPATYEAAIKGDKPGLWVYCASKALAEKAAWDYAAKYPEIQITTILPPMIYGPPPSSTVSSLNTSSEAIWALISGKNAGPPAEGLPQWVDVRDTAEAHIKALKSEEVIGKRVLVGGGEELMFDAVKLISTKRPNLKARLPSLVNTERDTRPIARIDTSLAETVLGMKFMSWEKCLIDTVDALVEIEKGGATSNL</sequence>
<dbReference type="PANTHER" id="PTHR10366:SF564">
    <property type="entry name" value="STEROL-4-ALPHA-CARBOXYLATE 3-DEHYDROGENASE, DECARBOXYLATING"/>
    <property type="match status" value="1"/>
</dbReference>
<dbReference type="InterPro" id="IPR050425">
    <property type="entry name" value="NAD(P)_dehydrat-like"/>
</dbReference>
<dbReference type="Gene3D" id="3.40.50.720">
    <property type="entry name" value="NAD(P)-binding Rossmann-like Domain"/>
    <property type="match status" value="1"/>
</dbReference>
<feature type="domain" description="NAD-dependent epimerase/dehydratase" evidence="3">
    <location>
        <begin position="7"/>
        <end position="261"/>
    </location>
</feature>
<proteinExistence type="inferred from homology"/>
<evidence type="ECO:0000256" key="1">
    <source>
        <dbReference type="ARBA" id="ARBA00023002"/>
    </source>
</evidence>
<dbReference type="Pfam" id="PF01370">
    <property type="entry name" value="Epimerase"/>
    <property type="match status" value="1"/>
</dbReference>
<dbReference type="Proteomes" id="UP000076532">
    <property type="component" value="Unassembled WGS sequence"/>
</dbReference>
<dbReference type="SUPFAM" id="SSF51735">
    <property type="entry name" value="NAD(P)-binding Rossmann-fold domains"/>
    <property type="match status" value="1"/>
</dbReference>
<accession>A0A165XLD5</accession>
<dbReference type="PANTHER" id="PTHR10366">
    <property type="entry name" value="NAD DEPENDENT EPIMERASE/DEHYDRATASE"/>
    <property type="match status" value="1"/>
</dbReference>
<dbReference type="OrthoDB" id="2735536at2759"/>
<dbReference type="STRING" id="436010.A0A165XLD5"/>
<dbReference type="EMBL" id="KV417716">
    <property type="protein sequence ID" value="KZP08664.1"/>
    <property type="molecule type" value="Genomic_DNA"/>
</dbReference>
<comment type="similarity">
    <text evidence="2">Belongs to the NAD(P)-dependent epimerase/dehydratase family. Dihydroflavonol-4-reductase subfamily.</text>
</comment>
<protein>
    <submittedName>
        <fullName evidence="4">NAD(P)-binding protein</fullName>
    </submittedName>
</protein>
<dbReference type="InterPro" id="IPR001509">
    <property type="entry name" value="Epimerase_deHydtase"/>
</dbReference>
<dbReference type="AlphaFoldDB" id="A0A165XLD5"/>
<dbReference type="InterPro" id="IPR036291">
    <property type="entry name" value="NAD(P)-bd_dom_sf"/>
</dbReference>
<evidence type="ECO:0000259" key="3">
    <source>
        <dbReference type="Pfam" id="PF01370"/>
    </source>
</evidence>
<evidence type="ECO:0000313" key="5">
    <source>
        <dbReference type="Proteomes" id="UP000076532"/>
    </source>
</evidence>
<evidence type="ECO:0000256" key="2">
    <source>
        <dbReference type="ARBA" id="ARBA00023445"/>
    </source>
</evidence>
<reference evidence="4 5" key="1">
    <citation type="journal article" date="2016" name="Mol. Biol. Evol.">
        <title>Comparative Genomics of Early-Diverging Mushroom-Forming Fungi Provides Insights into the Origins of Lignocellulose Decay Capabilities.</title>
        <authorList>
            <person name="Nagy L.G."/>
            <person name="Riley R."/>
            <person name="Tritt A."/>
            <person name="Adam C."/>
            <person name="Daum C."/>
            <person name="Floudas D."/>
            <person name="Sun H."/>
            <person name="Yadav J.S."/>
            <person name="Pangilinan J."/>
            <person name="Larsson K.H."/>
            <person name="Matsuura K."/>
            <person name="Barry K."/>
            <person name="Labutti K."/>
            <person name="Kuo R."/>
            <person name="Ohm R.A."/>
            <person name="Bhattacharya S.S."/>
            <person name="Shirouzu T."/>
            <person name="Yoshinaga Y."/>
            <person name="Martin F.M."/>
            <person name="Grigoriev I.V."/>
            <person name="Hibbett D.S."/>
        </authorList>
    </citation>
    <scope>NUCLEOTIDE SEQUENCE [LARGE SCALE GENOMIC DNA]</scope>
    <source>
        <strain evidence="4 5">CBS 109695</strain>
    </source>
</reference>
<evidence type="ECO:0000313" key="4">
    <source>
        <dbReference type="EMBL" id="KZP08664.1"/>
    </source>
</evidence>